<dbReference type="GO" id="GO:0006355">
    <property type="term" value="P:regulation of DNA-templated transcription"/>
    <property type="evidence" value="ECO:0007669"/>
    <property type="project" value="TreeGrafter"/>
</dbReference>
<feature type="compositionally biased region" description="Polar residues" evidence="2">
    <location>
        <begin position="512"/>
        <end position="523"/>
    </location>
</feature>
<feature type="compositionally biased region" description="Basic and acidic residues" evidence="2">
    <location>
        <begin position="120"/>
        <end position="138"/>
    </location>
</feature>
<feature type="compositionally biased region" description="Polar residues" evidence="2">
    <location>
        <begin position="618"/>
        <end position="643"/>
    </location>
</feature>
<evidence type="ECO:0000256" key="1">
    <source>
        <dbReference type="SAM" id="Coils"/>
    </source>
</evidence>
<feature type="region of interest" description="Disordered" evidence="2">
    <location>
        <begin position="1160"/>
        <end position="1312"/>
    </location>
</feature>
<dbReference type="Proteomes" id="UP001219518">
    <property type="component" value="Unassembled WGS sequence"/>
</dbReference>
<feature type="compositionally biased region" description="Polar residues" evidence="2">
    <location>
        <begin position="1006"/>
        <end position="1015"/>
    </location>
</feature>
<organism evidence="4 5">
    <name type="scientific">Frankliniella fusca</name>
    <dbReference type="NCBI Taxonomy" id="407009"/>
    <lineage>
        <taxon>Eukaryota</taxon>
        <taxon>Metazoa</taxon>
        <taxon>Ecdysozoa</taxon>
        <taxon>Arthropoda</taxon>
        <taxon>Hexapoda</taxon>
        <taxon>Insecta</taxon>
        <taxon>Pterygota</taxon>
        <taxon>Neoptera</taxon>
        <taxon>Paraneoptera</taxon>
        <taxon>Thysanoptera</taxon>
        <taxon>Terebrantia</taxon>
        <taxon>Thripoidea</taxon>
        <taxon>Thripidae</taxon>
        <taxon>Frankliniella</taxon>
    </lineage>
</organism>
<dbReference type="PROSITE" id="PS50853">
    <property type="entry name" value="FN3"/>
    <property type="match status" value="1"/>
</dbReference>
<feature type="compositionally biased region" description="Acidic residues" evidence="2">
    <location>
        <begin position="804"/>
        <end position="815"/>
    </location>
</feature>
<feature type="region of interest" description="Disordered" evidence="2">
    <location>
        <begin position="342"/>
        <end position="376"/>
    </location>
</feature>
<protein>
    <submittedName>
        <fullName evidence="4">Activating transcription factor 7-interacting protein 1</fullName>
    </submittedName>
</protein>
<dbReference type="SUPFAM" id="SSF49265">
    <property type="entry name" value="Fibronectin type III"/>
    <property type="match status" value="1"/>
</dbReference>
<feature type="compositionally biased region" description="Basic and acidic residues" evidence="2">
    <location>
        <begin position="1"/>
        <end position="11"/>
    </location>
</feature>
<keyword evidence="1" id="KW-0175">Coiled coil</keyword>
<feature type="compositionally biased region" description="Basic and acidic residues" evidence="2">
    <location>
        <begin position="958"/>
        <end position="979"/>
    </location>
</feature>
<feature type="compositionally biased region" description="Acidic residues" evidence="2">
    <location>
        <begin position="830"/>
        <end position="841"/>
    </location>
</feature>
<feature type="compositionally biased region" description="Polar residues" evidence="2">
    <location>
        <begin position="12"/>
        <end position="21"/>
    </location>
</feature>
<gene>
    <name evidence="4" type="ORF">KUF71_019910</name>
</gene>
<dbReference type="InterPro" id="IPR013783">
    <property type="entry name" value="Ig-like_fold"/>
</dbReference>
<sequence length="1596" mass="173720">MKLAEDIREELMSTSMTSCENPSEESPLKSGKTLIDNSQEKNSNPHLSNGQNGIDNSLVNPSKCDGSPDHPTNHDLNEDSIGFEVESYSEIDSPFPPEKHSEIDLDKEESQTALVISKCVSEEHDSSHLSDEFNLRLSDEEELNEASTPSARHASENETAISTTEDSCDLVSHEDNSKSSSGPERNGLPSDTSPNPKPVIEGDTNLLKSTSDEESVVTLKEMSSEASMKDSQTLEDGRISPEKVNEEIPPEKSIKLTASEQNKPKDDEQTHSTEETLNGTNITCLNPEQDNLAVSTDIALTNDRQENLEVDSDVAVTNLPELSLEDKIEAELEAELQAEIAAQKETVQSAPFKPTSSKDDEVVDPPIDSSVKQSICKVDPVSEAGLAGSSKAGSNHLDSAGCTKEEQNVYNITQEKPGNILLKVKAETKCDYSEDKVCKETPEIKSESDSVVNVKIESELKSEIKIKVKVEPGLEEENFLKQELELKSEVDIESLVKSEPNIKIEPEPDCSIDSSNMKISSEVQDIPNEEYVQDGQSRSESNSISDSLQTPDDEHSKTAETIDSTTSSKTATSEDTLIVPDINDTLCSGSSSTAAETVDSTSNSKTATSEDTLIVPDTNDTICSGNSTTTAETIDSPNNSKTATSEDTHIVSDNNDTMSSSNSTATAETIEGTSTLAITPDTPLDPDKNDTICNDNTEALMTEKSPSSHSDVNTGPETQRDSELDEFTSSSKDQSETADSEDSESRLLSPLQENANSEEADDTEDMILRAGSNDRNTNLDDEDNEDMGLTPHERSDTNSLISDNDFECQDTELPGESDNSSSGDNSDNCETNENDDFDAICENETNNTFKDVANQGVEAVSTEFDSNSTKALGYRDSTGFETSPTDNMDNRDFSNIVSERNDSGGYNTDLSSRTRKRTLSRSEDDSCDSFRSKKPNGFPEIREANDTSDAGMQTQTDSGHKRPAERIEDFERKKFRASEESVSEEASEVDQDENEKQRMDEERLLNSPNAGSLQEASLPELSKTPDSFSDHSTEAVKAPSVSTDLPFLRKLYKKELSKMTRSDLEELVVQKICEAITERSVVGDLRLRCQELEKRQEKENERFNKLRKQMTELGLVVKKYMEQQSKNPAAKIIKITRSVGLQVSQSVKHLPTCAHVRTRLPQTPIAKQPLPASKPAPVTPFRPDMSYSEISCQTRTPVKSYRNSSSSPRSSVISSTEPPSLAPTQRVEKVVANKQPSTPSPRLQVPPLQQITGTRPRSTIPVSASPTSTASPPTSAHKIVSSTSVPAQPKQQPSPIRQSLPQNTNRPSVATNNSDVEVIDIIDKVDKNTKKTAGAQISIQQQSQQAKQAANAAAQNLATNSGMTVRLISPTQVSQAGVLSTGFPQLIMSNSAPGMPQKMILASSQGSPIRGNLKLVVQGKPGNVLIPFSSSSGSTPSSAVVQQVQQIFSSASMSNKTNTVATAQQQPRQLQPTHPAPLPTGPPIQASNPLWRQIPPRPNLKIQHQNNGIVLSWNMALGPTYADIDSYQLYAYQEGSAPPSAGLWKKVGDVKALPLPMACTLTQFVEGHRYHFTVRAVDKHGRVGPFSQQGSIRLGN</sequence>
<feature type="compositionally biased region" description="Basic and acidic residues" evidence="2">
    <location>
        <begin position="97"/>
        <end position="110"/>
    </location>
</feature>
<comment type="caution">
    <text evidence="4">The sequence shown here is derived from an EMBL/GenBank/DDBJ whole genome shotgun (WGS) entry which is preliminary data.</text>
</comment>
<dbReference type="SMART" id="SM00060">
    <property type="entry name" value="FN3"/>
    <property type="match status" value="1"/>
</dbReference>
<feature type="compositionally biased region" description="Polar residues" evidence="2">
    <location>
        <begin position="585"/>
        <end position="611"/>
    </location>
</feature>
<dbReference type="GO" id="GO:0003712">
    <property type="term" value="F:transcription coregulator activity"/>
    <property type="evidence" value="ECO:0007669"/>
    <property type="project" value="TreeGrafter"/>
</dbReference>
<feature type="coiled-coil region" evidence="1">
    <location>
        <begin position="1082"/>
        <end position="1109"/>
    </location>
</feature>
<feature type="compositionally biased region" description="Polar residues" evidence="2">
    <location>
        <begin position="947"/>
        <end position="957"/>
    </location>
</feature>
<feature type="compositionally biased region" description="Polar residues" evidence="2">
    <location>
        <begin position="691"/>
        <end position="717"/>
    </location>
</feature>
<feature type="compositionally biased region" description="Basic and acidic residues" evidence="2">
    <location>
        <begin position="262"/>
        <end position="274"/>
    </location>
</feature>
<accession>A0AAE1GW66</accession>
<feature type="compositionally biased region" description="Low complexity" evidence="2">
    <location>
        <begin position="652"/>
        <end position="667"/>
    </location>
</feature>
<feature type="region of interest" description="Disordered" evidence="2">
    <location>
        <begin position="497"/>
        <end position="843"/>
    </location>
</feature>
<feature type="compositionally biased region" description="Basic and acidic residues" evidence="2">
    <location>
        <begin position="994"/>
        <end position="1004"/>
    </location>
</feature>
<feature type="region of interest" description="Disordered" evidence="2">
    <location>
        <begin position="1"/>
        <end position="288"/>
    </location>
</feature>
<dbReference type="PANTHER" id="PTHR23210">
    <property type="entry name" value="ACTIVATING TRANSCRIPTION FACTOR 7 INTERACTING PROTEIN"/>
    <property type="match status" value="1"/>
</dbReference>
<feature type="compositionally biased region" description="Basic and acidic residues" evidence="2">
    <location>
        <begin position="920"/>
        <end position="931"/>
    </location>
</feature>
<keyword evidence="5" id="KW-1185">Reference proteome</keyword>
<reference evidence="4" key="1">
    <citation type="submission" date="2021-07" db="EMBL/GenBank/DDBJ databases">
        <authorList>
            <person name="Catto M.A."/>
            <person name="Jacobson A."/>
            <person name="Kennedy G."/>
            <person name="Labadie P."/>
            <person name="Hunt B.G."/>
            <person name="Srinivasan R."/>
        </authorList>
    </citation>
    <scope>NUCLEOTIDE SEQUENCE</scope>
    <source>
        <strain evidence="4">PL_HMW_Pooled</strain>
        <tissue evidence="4">Head</tissue>
    </source>
</reference>
<dbReference type="CDD" id="cd00063">
    <property type="entry name" value="FN3"/>
    <property type="match status" value="1"/>
</dbReference>
<evidence type="ECO:0000256" key="2">
    <source>
        <dbReference type="SAM" id="MobiDB-lite"/>
    </source>
</evidence>
<dbReference type="InterPro" id="IPR026085">
    <property type="entry name" value="ATF7-int"/>
</dbReference>
<proteinExistence type="predicted"/>
<dbReference type="InterPro" id="IPR056565">
    <property type="entry name" value="Fn3_ATF7IP"/>
</dbReference>
<feature type="compositionally biased region" description="Polar residues" evidence="2">
    <location>
        <begin position="1234"/>
        <end position="1262"/>
    </location>
</feature>
<dbReference type="PANTHER" id="PTHR23210:SF26">
    <property type="entry name" value="ACTIVATING TRANSCRIPTION FACTOR 7-INTERACTING PROTEIN 1"/>
    <property type="match status" value="1"/>
</dbReference>
<feature type="compositionally biased region" description="Basic and acidic residues" evidence="2">
    <location>
        <begin position="235"/>
        <end position="254"/>
    </location>
</feature>
<feature type="compositionally biased region" description="Basic and acidic residues" evidence="2">
    <location>
        <begin position="497"/>
        <end position="506"/>
    </location>
</feature>
<evidence type="ECO:0000259" key="3">
    <source>
        <dbReference type="PROSITE" id="PS50853"/>
    </source>
</evidence>
<evidence type="ECO:0000313" key="5">
    <source>
        <dbReference type="Proteomes" id="UP001219518"/>
    </source>
</evidence>
<dbReference type="Gene3D" id="2.60.40.10">
    <property type="entry name" value="Immunoglobulins"/>
    <property type="match status" value="1"/>
</dbReference>
<dbReference type="GO" id="GO:0005667">
    <property type="term" value="C:transcription regulator complex"/>
    <property type="evidence" value="ECO:0007669"/>
    <property type="project" value="TreeGrafter"/>
</dbReference>
<feature type="compositionally biased region" description="Polar residues" evidence="2">
    <location>
        <begin position="1188"/>
        <end position="1197"/>
    </location>
</feature>
<feature type="compositionally biased region" description="Acidic residues" evidence="2">
    <location>
        <begin position="981"/>
        <end position="993"/>
    </location>
</feature>
<feature type="compositionally biased region" description="Polar residues" evidence="2">
    <location>
        <begin position="275"/>
        <end position="288"/>
    </location>
</feature>
<feature type="compositionally biased region" description="Polar residues" evidence="2">
    <location>
        <begin position="1280"/>
        <end position="1312"/>
    </location>
</feature>
<evidence type="ECO:0000313" key="4">
    <source>
        <dbReference type="EMBL" id="KAK3909901.1"/>
    </source>
</evidence>
<feature type="domain" description="Fibronectin type-III" evidence="3">
    <location>
        <begin position="1495"/>
        <end position="1596"/>
    </location>
</feature>
<feature type="region of interest" description="Disordered" evidence="2">
    <location>
        <begin position="860"/>
        <end position="1035"/>
    </location>
</feature>
<feature type="compositionally biased region" description="Polar residues" evidence="2">
    <location>
        <begin position="879"/>
        <end position="909"/>
    </location>
</feature>
<dbReference type="EMBL" id="JAHWGI010000134">
    <property type="protein sequence ID" value="KAK3909901.1"/>
    <property type="molecule type" value="Genomic_DNA"/>
</dbReference>
<feature type="compositionally biased region" description="Polar residues" evidence="2">
    <location>
        <begin position="561"/>
        <end position="575"/>
    </location>
</feature>
<feature type="compositionally biased region" description="Low complexity" evidence="2">
    <location>
        <begin position="1263"/>
        <end position="1276"/>
    </location>
</feature>
<feature type="compositionally biased region" description="Polar residues" evidence="2">
    <location>
        <begin position="534"/>
        <end position="550"/>
    </location>
</feature>
<dbReference type="Pfam" id="PF16794">
    <property type="entry name" value="fn3_4"/>
    <property type="match status" value="1"/>
</dbReference>
<feature type="compositionally biased region" description="Low complexity" evidence="2">
    <location>
        <begin position="1200"/>
        <end position="1215"/>
    </location>
</feature>
<feature type="compositionally biased region" description="Polar residues" evidence="2">
    <location>
        <begin position="35"/>
        <end position="60"/>
    </location>
</feature>
<feature type="compositionally biased region" description="Acidic residues" evidence="2">
    <location>
        <begin position="756"/>
        <end position="765"/>
    </location>
</feature>
<dbReference type="InterPro" id="IPR003961">
    <property type="entry name" value="FN3_dom"/>
</dbReference>
<feature type="region of interest" description="Disordered" evidence="2">
    <location>
        <begin position="1463"/>
        <end position="1485"/>
    </location>
</feature>
<feature type="compositionally biased region" description="Basic and acidic residues" evidence="2">
    <location>
        <begin position="66"/>
        <end position="77"/>
    </location>
</feature>
<dbReference type="InterPro" id="IPR036116">
    <property type="entry name" value="FN3_sf"/>
</dbReference>
<dbReference type="GO" id="GO:0005634">
    <property type="term" value="C:nucleus"/>
    <property type="evidence" value="ECO:0007669"/>
    <property type="project" value="TreeGrafter"/>
</dbReference>
<reference evidence="4" key="2">
    <citation type="journal article" date="2023" name="BMC Genomics">
        <title>Pest status, molecular evolution, and epigenetic factors derived from the genome assembly of Frankliniella fusca, a thysanopteran phytovirus vector.</title>
        <authorList>
            <person name="Catto M.A."/>
            <person name="Labadie P.E."/>
            <person name="Jacobson A.L."/>
            <person name="Kennedy G.G."/>
            <person name="Srinivasan R."/>
            <person name="Hunt B.G."/>
        </authorList>
    </citation>
    <scope>NUCLEOTIDE SEQUENCE</scope>
    <source>
        <strain evidence="4">PL_HMW_Pooled</strain>
    </source>
</reference>
<name>A0AAE1GW66_9NEOP</name>
<feature type="compositionally biased region" description="Polar residues" evidence="2">
    <location>
        <begin position="178"/>
        <end position="194"/>
    </location>
</feature>
<feature type="compositionally biased region" description="Low complexity" evidence="2">
    <location>
        <begin position="817"/>
        <end position="828"/>
    </location>
</feature>